<feature type="compositionally biased region" description="Polar residues" evidence="1">
    <location>
        <begin position="65"/>
        <end position="74"/>
    </location>
</feature>
<protein>
    <submittedName>
        <fullName evidence="2">Uncharacterized protein</fullName>
    </submittedName>
</protein>
<name>A0A5E4QSD7_9NEOP</name>
<evidence type="ECO:0000256" key="1">
    <source>
        <dbReference type="SAM" id="MobiDB-lite"/>
    </source>
</evidence>
<organism evidence="2 3">
    <name type="scientific">Leptidea sinapis</name>
    <dbReference type="NCBI Taxonomy" id="189913"/>
    <lineage>
        <taxon>Eukaryota</taxon>
        <taxon>Metazoa</taxon>
        <taxon>Ecdysozoa</taxon>
        <taxon>Arthropoda</taxon>
        <taxon>Hexapoda</taxon>
        <taxon>Insecta</taxon>
        <taxon>Pterygota</taxon>
        <taxon>Neoptera</taxon>
        <taxon>Endopterygota</taxon>
        <taxon>Lepidoptera</taxon>
        <taxon>Glossata</taxon>
        <taxon>Ditrysia</taxon>
        <taxon>Papilionoidea</taxon>
        <taxon>Pieridae</taxon>
        <taxon>Dismorphiinae</taxon>
        <taxon>Leptidea</taxon>
    </lineage>
</organism>
<dbReference type="AlphaFoldDB" id="A0A5E4QSD7"/>
<feature type="region of interest" description="Disordered" evidence="1">
    <location>
        <begin position="65"/>
        <end position="96"/>
    </location>
</feature>
<proteinExistence type="predicted"/>
<feature type="region of interest" description="Disordered" evidence="1">
    <location>
        <begin position="249"/>
        <end position="289"/>
    </location>
</feature>
<evidence type="ECO:0000313" key="2">
    <source>
        <dbReference type="EMBL" id="VVD01276.1"/>
    </source>
</evidence>
<sequence>MSDIRQEFVNFNVQMERLLTSVDGLTKRVECIENKASVSVLENKYTSNNWIAVESTRTVHSASEEVVQQPSSLSIGRKSKPVKGGGAVQPGQREEQPLAENQCNLGGESSSLGWSSSHGRTSSATWASELPSFEQFKGFIENRFRALECVEPKRTLGYQANIIAAHKPRALIASSPNVSCIPDVPKSVEILQHIQVNSIEPYPIITNSDLITSCQYSYQGTSGAQVDWNNFLDKDLFLDLDIETNESTHINHHKNQFQNGDQSSKENENRKGKSTISKTIKKKGSSKNAQINSELTSTIKNSYRKKKYTTTVKNWLNDNNHGIKDDPIIEIPVIVHENNENIDVIVENTSKGTGKIGDAFFEIEKGKKIKLQNENVEKPKEKRSRKADITGGKIKEKTSKKVVQSTLANKDGIMKYCKPKKLKTNAEDVNLDTEIQLDNVSLGSNGASDNQTANFLQHLLGNDKIIKEKKIKSRFVAPINSQIPVRDVVYEVVHITEDIAAAVQRQVESAESVVICLTYSNGFCQLSGQYTEAACVADALMLLVSDVFYYCRGNTKYTADFVSFVLKERTIYCYDAKIILIYLMSQLNIEPCALDMKIFDVKVSSQE</sequence>
<gene>
    <name evidence="2" type="ORF">LSINAPIS_LOCUS11733</name>
</gene>
<dbReference type="Proteomes" id="UP000324832">
    <property type="component" value="Unassembled WGS sequence"/>
</dbReference>
<evidence type="ECO:0000313" key="3">
    <source>
        <dbReference type="Proteomes" id="UP000324832"/>
    </source>
</evidence>
<keyword evidence="3" id="KW-1185">Reference proteome</keyword>
<reference evidence="2 3" key="1">
    <citation type="submission" date="2017-07" db="EMBL/GenBank/DDBJ databases">
        <authorList>
            <person name="Talla V."/>
            <person name="Backstrom N."/>
        </authorList>
    </citation>
    <scope>NUCLEOTIDE SEQUENCE [LARGE SCALE GENOMIC DNA]</scope>
</reference>
<accession>A0A5E4QSD7</accession>
<dbReference type="EMBL" id="FZQP02005277">
    <property type="protein sequence ID" value="VVD01276.1"/>
    <property type="molecule type" value="Genomic_DNA"/>
</dbReference>